<dbReference type="PANTHER" id="PTHR35526:SF3">
    <property type="entry name" value="ANTI-SIGMA-F FACTOR RSBW"/>
    <property type="match status" value="1"/>
</dbReference>
<evidence type="ECO:0000313" key="4">
    <source>
        <dbReference type="Proteomes" id="UP001652445"/>
    </source>
</evidence>
<dbReference type="RefSeq" id="WP_076235710.1">
    <property type="nucleotide sequence ID" value="NZ_JAOQIO010000110.1"/>
</dbReference>
<keyword evidence="1" id="KW-0418">Kinase</keyword>
<dbReference type="PANTHER" id="PTHR35526">
    <property type="entry name" value="ANTI-SIGMA-F FACTOR RSBW-RELATED"/>
    <property type="match status" value="1"/>
</dbReference>
<keyword evidence="1" id="KW-0723">Serine/threonine-protein kinase</keyword>
<comment type="caution">
    <text evidence="3">The sequence shown here is derived from an EMBL/GenBank/DDBJ whole genome shotgun (WGS) entry which is preliminary data.</text>
</comment>
<dbReference type="InterPro" id="IPR003594">
    <property type="entry name" value="HATPase_dom"/>
</dbReference>
<organism evidence="3 4">
    <name type="scientific">Paenibacillus baimaensis</name>
    <dbReference type="NCBI Taxonomy" id="2982185"/>
    <lineage>
        <taxon>Bacteria</taxon>
        <taxon>Bacillati</taxon>
        <taxon>Bacillota</taxon>
        <taxon>Bacilli</taxon>
        <taxon>Bacillales</taxon>
        <taxon>Paenibacillaceae</taxon>
        <taxon>Paenibacillus</taxon>
    </lineage>
</organism>
<dbReference type="InterPro" id="IPR050267">
    <property type="entry name" value="Anti-sigma-factor_SerPK"/>
</dbReference>
<dbReference type="CDD" id="cd16936">
    <property type="entry name" value="HATPase_RsbW-like"/>
    <property type="match status" value="1"/>
</dbReference>
<accession>A0ABT2UQI4</accession>
<name>A0ABT2UQI4_9BACL</name>
<dbReference type="EC" id="2.7.11.1" evidence="3"/>
<dbReference type="Proteomes" id="UP001652445">
    <property type="component" value="Unassembled WGS sequence"/>
</dbReference>
<dbReference type="SUPFAM" id="SSF55874">
    <property type="entry name" value="ATPase domain of HSP90 chaperone/DNA topoisomerase II/histidine kinase"/>
    <property type="match status" value="1"/>
</dbReference>
<feature type="domain" description="Histidine kinase/HSP90-like ATPase" evidence="2">
    <location>
        <begin position="12"/>
        <end position="140"/>
    </location>
</feature>
<dbReference type="EMBL" id="JAOQIO010000110">
    <property type="protein sequence ID" value="MCU6796924.1"/>
    <property type="molecule type" value="Genomic_DNA"/>
</dbReference>
<evidence type="ECO:0000259" key="2">
    <source>
        <dbReference type="Pfam" id="PF13581"/>
    </source>
</evidence>
<gene>
    <name evidence="3" type="primary">rsbW</name>
    <name evidence="3" type="ORF">OB236_32835</name>
</gene>
<protein>
    <submittedName>
        <fullName evidence="3">Anti-sigma B factor RsbW</fullName>
        <ecNumber evidence="3">2.7.11.1</ecNumber>
    </submittedName>
</protein>
<dbReference type="NCBIfam" id="NF003144">
    <property type="entry name" value="PRK04069.1"/>
    <property type="match status" value="1"/>
</dbReference>
<reference evidence="3 4" key="1">
    <citation type="submission" date="2022-09" db="EMBL/GenBank/DDBJ databases">
        <authorList>
            <person name="Han X.L."/>
            <person name="Wang Q."/>
            <person name="Lu T."/>
        </authorList>
    </citation>
    <scope>NUCLEOTIDE SEQUENCE [LARGE SCALE GENOMIC DNA]</scope>
    <source>
        <strain evidence="3 4">WQ 127069</strain>
    </source>
</reference>
<evidence type="ECO:0000313" key="3">
    <source>
        <dbReference type="EMBL" id="MCU6796924.1"/>
    </source>
</evidence>
<keyword evidence="4" id="KW-1185">Reference proteome</keyword>
<evidence type="ECO:0000256" key="1">
    <source>
        <dbReference type="ARBA" id="ARBA00022527"/>
    </source>
</evidence>
<dbReference type="Pfam" id="PF13581">
    <property type="entry name" value="HATPase_c_2"/>
    <property type="match status" value="1"/>
</dbReference>
<sequence>MNGNNRMVCMTLPADAEFIDVVRLTLYGLCSKVGFSYEEIEDMKVAVAEACNNAVVHAYEPGRTGTMDVKFELLETGIRISVKDEGASFNYAEKVEQAQSLHEQTLDEANIGGLGIYLMQALMDEVEVKSNGGTEVILTKWLSKSEELV</sequence>
<dbReference type="GO" id="GO:0004674">
    <property type="term" value="F:protein serine/threonine kinase activity"/>
    <property type="evidence" value="ECO:0007669"/>
    <property type="project" value="UniProtKB-EC"/>
</dbReference>
<keyword evidence="3" id="KW-0808">Transferase</keyword>
<proteinExistence type="predicted"/>
<dbReference type="InterPro" id="IPR036890">
    <property type="entry name" value="HATPase_C_sf"/>
</dbReference>
<dbReference type="Gene3D" id="3.30.565.10">
    <property type="entry name" value="Histidine kinase-like ATPase, C-terminal domain"/>
    <property type="match status" value="1"/>
</dbReference>